<name>A0A2H0VD90_9BACT</name>
<proteinExistence type="predicted"/>
<reference evidence="2" key="1">
    <citation type="submission" date="2017-09" db="EMBL/GenBank/DDBJ databases">
        <title>Depth-based differentiation of microbial function through sediment-hosted aquifers and enrichment of novel symbionts in the deep terrestrial subsurface.</title>
        <authorList>
            <person name="Probst A.J."/>
            <person name="Ladd B."/>
            <person name="Jarett J.K."/>
            <person name="Geller-Mcgrath D.E."/>
            <person name="Sieber C.M.K."/>
            <person name="Emerson J.B."/>
            <person name="Anantharaman K."/>
            <person name="Thomas B.C."/>
            <person name="Malmstrom R."/>
            <person name="Stieglmeier M."/>
            <person name="Klingl A."/>
            <person name="Woyke T."/>
            <person name="Ryan C.M."/>
            <person name="Banfield J.F."/>
        </authorList>
    </citation>
    <scope>NUCLEOTIDE SEQUENCE [LARGE SCALE GENOMIC DNA]</scope>
</reference>
<comment type="caution">
    <text evidence="1">The sequence shown here is derived from an EMBL/GenBank/DDBJ whole genome shotgun (WGS) entry which is preliminary data.</text>
</comment>
<dbReference type="Proteomes" id="UP000230557">
    <property type="component" value="Unassembled WGS sequence"/>
</dbReference>
<sequence>MSLPSELQPTETTDIVLADGTIATLPVCRPKFSPWNGIPVSFDYGKKPILNYKDDACFAELVILRILLENGWEGVWVESYGGTHYLRTMPNEWALKSEHVSIPEDKEAILRKIWNTAKTSACFDVFAWKGKDVLLCEAKRTGKDKLTEPQKKFIAGALACDISPESLLIVEWSFL</sequence>
<organism evidence="1 2">
    <name type="scientific">Candidatus Doudnabacteria bacterium CG10_big_fil_rev_8_21_14_0_10_41_10</name>
    <dbReference type="NCBI Taxonomy" id="1974551"/>
    <lineage>
        <taxon>Bacteria</taxon>
        <taxon>Candidatus Doudnaibacteriota</taxon>
    </lineage>
</organism>
<evidence type="ECO:0000313" key="1">
    <source>
        <dbReference type="EMBL" id="PIR97055.1"/>
    </source>
</evidence>
<evidence type="ECO:0008006" key="3">
    <source>
        <dbReference type="Google" id="ProtNLM"/>
    </source>
</evidence>
<dbReference type="EMBL" id="PFAJ01000046">
    <property type="protein sequence ID" value="PIR97055.1"/>
    <property type="molecule type" value="Genomic_DNA"/>
</dbReference>
<gene>
    <name evidence="1" type="ORF">COT91_03490</name>
</gene>
<dbReference type="AlphaFoldDB" id="A0A2H0VD90"/>
<accession>A0A2H0VD90</accession>
<evidence type="ECO:0000313" key="2">
    <source>
        <dbReference type="Proteomes" id="UP000230557"/>
    </source>
</evidence>
<protein>
    <recommendedName>
        <fullName evidence="3">VRR-NUC domain-containing protein</fullName>
    </recommendedName>
</protein>